<dbReference type="InterPro" id="IPR045361">
    <property type="entry name" value="CIS_tube_prot_N"/>
</dbReference>
<sequence>MIKGILGIIDKMRIEVFPSSKYSEREILKTIFVQINPESYSETKNIEYYEDDVIGGSNTITTFKWVGQKRLSFDFIFDSSGVLPPARIEEGQADNFPVGDAVIEALKPAVTNPFDTPDSIHEKLTKFQEALVHYHGDAHEPRYLRLLWGKLLFECRVSNMQINYSLFRNDGQPIRATVTCEFIQSTSFNEILNQRNDASPDVTHEFTFKLQDRFPLLAEKVYENNNYYIDAARSNGLLSFRNVRVGEHIHFPPLK</sequence>
<dbReference type="OrthoDB" id="9815939at2"/>
<dbReference type="Pfam" id="PF19266">
    <property type="entry name" value="CIS_tube"/>
    <property type="match status" value="1"/>
</dbReference>
<gene>
    <name evidence="2" type="ORF">ESY86_00520</name>
</gene>
<name>A0A5C6ZQC1_9FLAO</name>
<evidence type="ECO:0000313" key="3">
    <source>
        <dbReference type="Proteomes" id="UP000321578"/>
    </source>
</evidence>
<dbReference type="EMBL" id="VORO01000001">
    <property type="protein sequence ID" value="TXD91113.1"/>
    <property type="molecule type" value="Genomic_DNA"/>
</dbReference>
<dbReference type="AlphaFoldDB" id="A0A5C6ZQC1"/>
<keyword evidence="3" id="KW-1185">Reference proteome</keyword>
<accession>A0A5C6ZQC1</accession>
<feature type="domain" description="Contractile injection system tube protein N-terminal" evidence="1">
    <location>
        <begin position="10"/>
        <end position="189"/>
    </location>
</feature>
<dbReference type="Proteomes" id="UP000321578">
    <property type="component" value="Unassembled WGS sequence"/>
</dbReference>
<comment type="caution">
    <text evidence="2">The sequence shown here is derived from an EMBL/GenBank/DDBJ whole genome shotgun (WGS) entry which is preliminary data.</text>
</comment>
<dbReference type="RefSeq" id="WP_147084575.1">
    <property type="nucleotide sequence ID" value="NZ_VORM01000003.1"/>
</dbReference>
<reference evidence="2 3" key="1">
    <citation type="submission" date="2019-08" db="EMBL/GenBank/DDBJ databases">
        <title>Genomes of Subsaximicrobium wynnwilliamsii strains.</title>
        <authorList>
            <person name="Bowman J.P."/>
        </authorList>
    </citation>
    <scope>NUCLEOTIDE SEQUENCE [LARGE SCALE GENOMIC DNA]</scope>
    <source>
        <strain evidence="2 3">2-80-2</strain>
    </source>
</reference>
<organism evidence="2 3">
    <name type="scientific">Subsaximicrobium wynnwilliamsii</name>
    <dbReference type="NCBI Taxonomy" id="291179"/>
    <lineage>
        <taxon>Bacteria</taxon>
        <taxon>Pseudomonadati</taxon>
        <taxon>Bacteroidota</taxon>
        <taxon>Flavobacteriia</taxon>
        <taxon>Flavobacteriales</taxon>
        <taxon>Flavobacteriaceae</taxon>
        <taxon>Subsaximicrobium</taxon>
    </lineage>
</organism>
<evidence type="ECO:0000313" key="2">
    <source>
        <dbReference type="EMBL" id="TXD91113.1"/>
    </source>
</evidence>
<evidence type="ECO:0000259" key="1">
    <source>
        <dbReference type="Pfam" id="PF19266"/>
    </source>
</evidence>
<proteinExistence type="predicted"/>
<protein>
    <recommendedName>
        <fullName evidence="1">Contractile injection system tube protein N-terminal domain-containing protein</fullName>
    </recommendedName>
</protein>